<dbReference type="GO" id="GO:0046872">
    <property type="term" value="F:metal ion binding"/>
    <property type="evidence" value="ECO:0007669"/>
    <property type="project" value="UniProtKB-KW"/>
</dbReference>
<comment type="cofactor">
    <cofactor evidence="1">
        <name>Mg(2+)</name>
        <dbReference type="ChEBI" id="CHEBI:18420"/>
    </cofactor>
</comment>
<comment type="catalytic activity">
    <reaction evidence="12">
        <text>ADP-D-ribose + H2O = D-ribose 5-phosphate + AMP + 2 H(+)</text>
        <dbReference type="Rhea" id="RHEA:10412"/>
        <dbReference type="ChEBI" id="CHEBI:15377"/>
        <dbReference type="ChEBI" id="CHEBI:15378"/>
        <dbReference type="ChEBI" id="CHEBI:57967"/>
        <dbReference type="ChEBI" id="CHEBI:78346"/>
        <dbReference type="ChEBI" id="CHEBI:456215"/>
        <dbReference type="EC" id="3.6.1.13"/>
    </reaction>
</comment>
<evidence type="ECO:0000256" key="2">
    <source>
        <dbReference type="ARBA" id="ARBA00007482"/>
    </source>
</evidence>
<organism evidence="14">
    <name type="scientific">marine metagenome</name>
    <dbReference type="NCBI Taxonomy" id="408172"/>
    <lineage>
        <taxon>unclassified sequences</taxon>
        <taxon>metagenomes</taxon>
        <taxon>ecological metagenomes</taxon>
    </lineage>
</organism>
<gene>
    <name evidence="14" type="ORF">METZ01_LOCUS128827</name>
</gene>
<keyword evidence="7" id="KW-0460">Magnesium</keyword>
<evidence type="ECO:0000256" key="8">
    <source>
        <dbReference type="ARBA" id="ARBA00025164"/>
    </source>
</evidence>
<evidence type="ECO:0000313" key="14">
    <source>
        <dbReference type="EMBL" id="SVA75973.1"/>
    </source>
</evidence>
<evidence type="ECO:0000256" key="7">
    <source>
        <dbReference type="ARBA" id="ARBA00022842"/>
    </source>
</evidence>
<evidence type="ECO:0000256" key="5">
    <source>
        <dbReference type="ARBA" id="ARBA00022723"/>
    </source>
</evidence>
<dbReference type="PROSITE" id="PS51462">
    <property type="entry name" value="NUDIX"/>
    <property type="match status" value="1"/>
</dbReference>
<comment type="function">
    <text evidence="8">Acts on ADP-mannose and ADP-glucose as well as ADP-ribose. Prevents glycogen biosynthesis. The reaction catalyzed by this enzyme is a limiting step of the gluconeogenic process.</text>
</comment>
<reference evidence="14" key="1">
    <citation type="submission" date="2018-05" db="EMBL/GenBank/DDBJ databases">
        <authorList>
            <person name="Lanie J.A."/>
            <person name="Ng W.-L."/>
            <person name="Kazmierczak K.M."/>
            <person name="Andrzejewski T.M."/>
            <person name="Davidsen T.M."/>
            <person name="Wayne K.J."/>
            <person name="Tettelin H."/>
            <person name="Glass J.I."/>
            <person name="Rusch D."/>
            <person name="Podicherti R."/>
            <person name="Tsui H.-C.T."/>
            <person name="Winkler M.E."/>
        </authorList>
    </citation>
    <scope>NUCLEOTIDE SEQUENCE</scope>
</reference>
<evidence type="ECO:0000256" key="6">
    <source>
        <dbReference type="ARBA" id="ARBA00022801"/>
    </source>
</evidence>
<evidence type="ECO:0000259" key="13">
    <source>
        <dbReference type="PROSITE" id="PS51462"/>
    </source>
</evidence>
<evidence type="ECO:0000256" key="4">
    <source>
        <dbReference type="ARBA" id="ARBA00013297"/>
    </source>
</evidence>
<evidence type="ECO:0000256" key="11">
    <source>
        <dbReference type="ARBA" id="ARBA00033056"/>
    </source>
</evidence>
<proteinExistence type="inferred from homology"/>
<dbReference type="SUPFAM" id="SSF55811">
    <property type="entry name" value="Nudix"/>
    <property type="match status" value="1"/>
</dbReference>
<dbReference type="InterPro" id="IPR015797">
    <property type="entry name" value="NUDIX_hydrolase-like_dom_sf"/>
</dbReference>
<name>A0A381YHG9_9ZZZZ</name>
<dbReference type="PANTHER" id="PTHR11839">
    <property type="entry name" value="UDP/ADP-SUGAR PYROPHOSPHATASE"/>
    <property type="match status" value="1"/>
</dbReference>
<dbReference type="GO" id="GO:0019693">
    <property type="term" value="P:ribose phosphate metabolic process"/>
    <property type="evidence" value="ECO:0007669"/>
    <property type="project" value="TreeGrafter"/>
</dbReference>
<dbReference type="EC" id="3.6.1.13" evidence="3"/>
<dbReference type="CDD" id="cd24155">
    <property type="entry name" value="NUDIX_ADPRase"/>
    <property type="match status" value="1"/>
</dbReference>
<evidence type="ECO:0000256" key="1">
    <source>
        <dbReference type="ARBA" id="ARBA00001946"/>
    </source>
</evidence>
<dbReference type="PROSITE" id="PS00893">
    <property type="entry name" value="NUDIX_BOX"/>
    <property type="match status" value="1"/>
</dbReference>
<evidence type="ECO:0000256" key="3">
    <source>
        <dbReference type="ARBA" id="ARBA00012453"/>
    </source>
</evidence>
<protein>
    <recommendedName>
        <fullName evidence="4">ADP-ribose pyrophosphatase</fullName>
        <ecNumber evidence="3">3.6.1.13</ecNumber>
    </recommendedName>
    <alternativeName>
        <fullName evidence="9">ADP-ribose diphosphatase</fullName>
    </alternativeName>
    <alternativeName>
        <fullName evidence="11">ADP-ribose phosphohydrolase</fullName>
    </alternativeName>
    <alternativeName>
        <fullName evidence="10">Adenosine diphosphoribose pyrophosphatase</fullName>
    </alternativeName>
</protein>
<dbReference type="NCBIfam" id="TIGR00052">
    <property type="entry name" value="nudix-type nucleoside diphosphatase, YffH/AdpP family"/>
    <property type="match status" value="1"/>
</dbReference>
<keyword evidence="5" id="KW-0479">Metal-binding</keyword>
<evidence type="ECO:0000256" key="9">
    <source>
        <dbReference type="ARBA" id="ARBA00030162"/>
    </source>
</evidence>
<dbReference type="InterPro" id="IPR000086">
    <property type="entry name" value="NUDIX_hydrolase_dom"/>
</dbReference>
<evidence type="ECO:0000256" key="12">
    <source>
        <dbReference type="ARBA" id="ARBA00049546"/>
    </source>
</evidence>
<feature type="domain" description="Nudix hydrolase" evidence="13">
    <location>
        <begin position="50"/>
        <end position="189"/>
    </location>
</feature>
<dbReference type="GO" id="GO:0006753">
    <property type="term" value="P:nucleoside phosphate metabolic process"/>
    <property type="evidence" value="ECO:0007669"/>
    <property type="project" value="TreeGrafter"/>
</dbReference>
<dbReference type="PANTHER" id="PTHR11839:SF5">
    <property type="entry name" value="ADP-RIBOSE PYROPHOSPHATASE"/>
    <property type="match status" value="1"/>
</dbReference>
<comment type="similarity">
    <text evidence="2">Belongs to the Nudix hydrolase family. NudF subfamily.</text>
</comment>
<keyword evidence="6" id="KW-0378">Hydrolase</keyword>
<dbReference type="AlphaFoldDB" id="A0A381YHG9"/>
<dbReference type="GO" id="GO:0019144">
    <property type="term" value="F:ADP-sugar diphosphatase activity"/>
    <property type="evidence" value="ECO:0007669"/>
    <property type="project" value="TreeGrafter"/>
</dbReference>
<dbReference type="GO" id="GO:0047631">
    <property type="term" value="F:ADP-ribose diphosphatase activity"/>
    <property type="evidence" value="ECO:0007669"/>
    <property type="project" value="UniProtKB-EC"/>
</dbReference>
<accession>A0A381YHG9</accession>
<dbReference type="Pfam" id="PF00293">
    <property type="entry name" value="NUDIX"/>
    <property type="match status" value="1"/>
</dbReference>
<evidence type="ECO:0000256" key="10">
    <source>
        <dbReference type="ARBA" id="ARBA00030308"/>
    </source>
</evidence>
<dbReference type="InterPro" id="IPR004385">
    <property type="entry name" value="NDP_pyrophosphatase"/>
</dbReference>
<sequence length="212" mass="23409">MTENSSDPHEVQLKSKISVCDGYLRVDRYRVTHQLYGGGWSQVLEREVMSRGAVTGVLLFDPTRQEVVLVEQFRTGAWAADWLNPWLLECVAGIVEPGEKPEEVAIREALEEAGCTITRLELITRYLTTPGSSTEQVDLFCGQIDATDVGGLHGLAGEGEDIRASVWPLDEALALLSGQRICNAMTLIALQWLSLHHSDLTIQWSSAVPEFS</sequence>
<dbReference type="InterPro" id="IPR020084">
    <property type="entry name" value="NUDIX_hydrolase_CS"/>
</dbReference>
<dbReference type="Gene3D" id="3.90.79.10">
    <property type="entry name" value="Nucleoside Triphosphate Pyrophosphohydrolase"/>
    <property type="match status" value="1"/>
</dbReference>
<dbReference type="GO" id="GO:0005829">
    <property type="term" value="C:cytosol"/>
    <property type="evidence" value="ECO:0007669"/>
    <property type="project" value="TreeGrafter"/>
</dbReference>
<dbReference type="EMBL" id="UINC01018152">
    <property type="protein sequence ID" value="SVA75973.1"/>
    <property type="molecule type" value="Genomic_DNA"/>
</dbReference>